<dbReference type="AlphaFoldDB" id="A0A9P8CDS7"/>
<dbReference type="GO" id="GO:0005737">
    <property type="term" value="C:cytoplasm"/>
    <property type="evidence" value="ECO:0007669"/>
    <property type="project" value="TreeGrafter"/>
</dbReference>
<dbReference type="PANTHER" id="PTHR10655:SF63">
    <property type="entry name" value="PHOSPHOLIPASE_CARBOXYLESTERASE_THIOESTERASE DOMAIN-CONTAINING PROTEIN"/>
    <property type="match status" value="1"/>
</dbReference>
<keyword evidence="3" id="KW-0378">Hydrolase</keyword>
<gene>
    <name evidence="3" type="ORF">BJ878DRAFT_513026</name>
</gene>
<dbReference type="OrthoDB" id="2418081at2759"/>
<name>A0A9P8CDS7_9HELO</name>
<proteinExistence type="inferred from homology"/>
<dbReference type="Proteomes" id="UP000887226">
    <property type="component" value="Unassembled WGS sequence"/>
</dbReference>
<comment type="similarity">
    <text evidence="1">Belongs to the AB hydrolase superfamily. AB hydrolase 2 family.</text>
</comment>
<keyword evidence="4" id="KW-1185">Reference proteome</keyword>
<dbReference type="Pfam" id="PF02230">
    <property type="entry name" value="Abhydrolase_2"/>
    <property type="match status" value="2"/>
</dbReference>
<evidence type="ECO:0000313" key="4">
    <source>
        <dbReference type="Proteomes" id="UP000887226"/>
    </source>
</evidence>
<protein>
    <submittedName>
        <fullName evidence="3">Alpha/Beta hydrolase protein</fullName>
    </submittedName>
</protein>
<feature type="domain" description="Phospholipase/carboxylesterase/thioesterase" evidence="2">
    <location>
        <begin position="14"/>
        <end position="187"/>
    </location>
</feature>
<dbReference type="SUPFAM" id="SSF53474">
    <property type="entry name" value="alpha/beta-Hydrolases"/>
    <property type="match status" value="1"/>
</dbReference>
<sequence length="288" mass="31968">MAVSTDVDLDAHFVEPTGTHRSTVILLHGTSQTGPEFSQPFLNFTLPFHSTSLNPITNTNTTLALLFPHTRWVFPTGHRRKTTVFDGNITNAWFDIHNFSDRTIGECDAIPGLRRSAISLTRLIASELAFLGPDGNLVIGGFSQGSAMSIFLLLSGELESLGIGSGNGGVAGVVKMSGWLPFRRQIGEVIDQITPEDGLSRRKAVRRYVRNLLELEEMECEDEFLDVPVWLGHGEADEKMKLHWGVEMRDMLSAIGIDVSMSTYPGLAHWWDEREMGDLVEVLKRMLS</sequence>
<organism evidence="3 4">
    <name type="scientific">Calycina marina</name>
    <dbReference type="NCBI Taxonomy" id="1763456"/>
    <lineage>
        <taxon>Eukaryota</taxon>
        <taxon>Fungi</taxon>
        <taxon>Dikarya</taxon>
        <taxon>Ascomycota</taxon>
        <taxon>Pezizomycotina</taxon>
        <taxon>Leotiomycetes</taxon>
        <taxon>Helotiales</taxon>
        <taxon>Pezizellaceae</taxon>
        <taxon>Calycina</taxon>
    </lineage>
</organism>
<evidence type="ECO:0000259" key="2">
    <source>
        <dbReference type="Pfam" id="PF02230"/>
    </source>
</evidence>
<dbReference type="InterPro" id="IPR050565">
    <property type="entry name" value="LYPA1-2/EST-like"/>
</dbReference>
<dbReference type="GO" id="GO:0008474">
    <property type="term" value="F:palmitoyl-(protein) hydrolase activity"/>
    <property type="evidence" value="ECO:0007669"/>
    <property type="project" value="TreeGrafter"/>
</dbReference>
<reference evidence="3" key="1">
    <citation type="journal article" date="2021" name="IMA Fungus">
        <title>Genomic characterization of three marine fungi, including Emericellopsis atlantica sp. nov. with signatures of a generalist lifestyle and marine biomass degradation.</title>
        <authorList>
            <person name="Hagestad O.C."/>
            <person name="Hou L."/>
            <person name="Andersen J.H."/>
            <person name="Hansen E.H."/>
            <person name="Altermark B."/>
            <person name="Li C."/>
            <person name="Kuhnert E."/>
            <person name="Cox R.J."/>
            <person name="Crous P.W."/>
            <person name="Spatafora J.W."/>
            <person name="Lail K."/>
            <person name="Amirebrahimi M."/>
            <person name="Lipzen A."/>
            <person name="Pangilinan J."/>
            <person name="Andreopoulos W."/>
            <person name="Hayes R.D."/>
            <person name="Ng V."/>
            <person name="Grigoriev I.V."/>
            <person name="Jackson S.A."/>
            <person name="Sutton T.D.S."/>
            <person name="Dobson A.D.W."/>
            <person name="Rama T."/>
        </authorList>
    </citation>
    <scope>NUCLEOTIDE SEQUENCE</scope>
    <source>
        <strain evidence="3">TRa3180A</strain>
    </source>
</reference>
<dbReference type="InterPro" id="IPR003140">
    <property type="entry name" value="PLipase/COase/thioEstase"/>
</dbReference>
<dbReference type="InterPro" id="IPR029058">
    <property type="entry name" value="AB_hydrolase_fold"/>
</dbReference>
<accession>A0A9P8CDS7</accession>
<dbReference type="EMBL" id="MU254020">
    <property type="protein sequence ID" value="KAG9242940.1"/>
    <property type="molecule type" value="Genomic_DNA"/>
</dbReference>
<dbReference type="GO" id="GO:0052689">
    <property type="term" value="F:carboxylic ester hydrolase activity"/>
    <property type="evidence" value="ECO:0007669"/>
    <property type="project" value="TreeGrafter"/>
</dbReference>
<comment type="caution">
    <text evidence="3">The sequence shown here is derived from an EMBL/GenBank/DDBJ whole genome shotgun (WGS) entry which is preliminary data.</text>
</comment>
<dbReference type="PANTHER" id="PTHR10655">
    <property type="entry name" value="LYSOPHOSPHOLIPASE-RELATED"/>
    <property type="match status" value="1"/>
</dbReference>
<dbReference type="Gene3D" id="3.40.50.1820">
    <property type="entry name" value="alpha/beta hydrolase"/>
    <property type="match status" value="1"/>
</dbReference>
<evidence type="ECO:0000313" key="3">
    <source>
        <dbReference type="EMBL" id="KAG9242940.1"/>
    </source>
</evidence>
<feature type="domain" description="Phospholipase/carboxylesterase/thioesterase" evidence="2">
    <location>
        <begin position="226"/>
        <end position="284"/>
    </location>
</feature>
<evidence type="ECO:0000256" key="1">
    <source>
        <dbReference type="ARBA" id="ARBA00006499"/>
    </source>
</evidence>